<dbReference type="SUPFAM" id="SSF63892">
    <property type="entry name" value="Pyridoxine 5'-phosphate synthase"/>
    <property type="match status" value="1"/>
</dbReference>
<dbReference type="InterPro" id="IPR004569">
    <property type="entry name" value="PyrdxlP_synth_PdxJ"/>
</dbReference>
<comment type="pathway">
    <text evidence="4">Cofactor biosynthesis; pyridoxine 5'-phosphate biosynthesis; pyridoxine 5'-phosphate from D-erythrose 4-phosphate: step 5/5.</text>
</comment>
<feature type="binding site" evidence="4">
    <location>
        <begin position="223"/>
        <end position="224"/>
    </location>
    <ligand>
        <name>3-amino-2-oxopropyl phosphate</name>
        <dbReference type="ChEBI" id="CHEBI:57279"/>
    </ligand>
</feature>
<comment type="subunit">
    <text evidence="4">Homooctamer; tetramer of dimers.</text>
</comment>
<feature type="active site" description="Proton donor" evidence="4">
    <location>
        <position position="200"/>
    </location>
</feature>
<accession>A0A8J2BR41</accession>
<feature type="binding site" evidence="4">
    <location>
        <position position="59"/>
    </location>
    <ligand>
        <name>1-deoxy-D-xylulose 5-phosphate</name>
        <dbReference type="ChEBI" id="CHEBI:57792"/>
    </ligand>
</feature>
<evidence type="ECO:0000313" key="7">
    <source>
        <dbReference type="Proteomes" id="UP000663859"/>
    </source>
</evidence>
<organism evidence="6 7">
    <name type="scientific">Candidatus Methylacidithermus pantelleriae</name>
    <dbReference type="NCBI Taxonomy" id="2744239"/>
    <lineage>
        <taxon>Bacteria</taxon>
        <taxon>Pseudomonadati</taxon>
        <taxon>Verrucomicrobiota</taxon>
        <taxon>Methylacidiphilae</taxon>
        <taxon>Methylacidiphilales</taxon>
        <taxon>Methylacidiphilaceae</taxon>
        <taxon>Candidatus Methylacidithermus</taxon>
    </lineage>
</organism>
<gene>
    <name evidence="4 6" type="primary">pdxJ</name>
    <name evidence="6" type="ORF">MPNT_390005</name>
</gene>
<protein>
    <recommendedName>
        <fullName evidence="4 5">Pyridoxine 5'-phosphate synthase</fullName>
        <shortName evidence="4">PNP synthase</shortName>
        <ecNumber evidence="4 5">2.6.99.2</ecNumber>
    </recommendedName>
</protein>
<keyword evidence="2 4" id="KW-0808">Transferase</keyword>
<feature type="binding site" evidence="4">
    <location>
        <position position="109"/>
    </location>
    <ligand>
        <name>1-deoxy-D-xylulose 5-phosphate</name>
        <dbReference type="ChEBI" id="CHEBI:57792"/>
    </ligand>
</feature>
<feature type="binding site" evidence="4">
    <location>
        <position position="9"/>
    </location>
    <ligand>
        <name>3-amino-2-oxopropyl phosphate</name>
        <dbReference type="ChEBI" id="CHEBI:57279"/>
    </ligand>
</feature>
<evidence type="ECO:0000256" key="2">
    <source>
        <dbReference type="ARBA" id="ARBA00022679"/>
    </source>
</evidence>
<feature type="site" description="Transition state stabilizer" evidence="4">
    <location>
        <position position="160"/>
    </location>
</feature>
<dbReference type="PANTHER" id="PTHR30456:SF0">
    <property type="entry name" value="PYRIDOXINE 5'-PHOSPHATE SYNTHASE"/>
    <property type="match status" value="1"/>
</dbReference>
<reference evidence="6" key="1">
    <citation type="submission" date="2021-02" db="EMBL/GenBank/DDBJ databases">
        <authorList>
            <person name="Cremers G."/>
            <person name="Picone N."/>
        </authorList>
    </citation>
    <scope>NUCLEOTIDE SEQUENCE</scope>
    <source>
        <strain evidence="6">PQ17</strain>
    </source>
</reference>
<dbReference type="CDD" id="cd00003">
    <property type="entry name" value="PNPsynthase"/>
    <property type="match status" value="1"/>
</dbReference>
<dbReference type="NCBIfam" id="NF003625">
    <property type="entry name" value="PRK05265.1-3"/>
    <property type="match status" value="1"/>
</dbReference>
<proteinExistence type="inferred from homology"/>
<dbReference type="UniPathway" id="UPA00244">
    <property type="reaction ID" value="UER00313"/>
</dbReference>
<dbReference type="InterPro" id="IPR013785">
    <property type="entry name" value="Aldolase_TIM"/>
</dbReference>
<feature type="binding site" evidence="4">
    <location>
        <position position="201"/>
    </location>
    <ligand>
        <name>3-amino-2-oxopropyl phosphate</name>
        <dbReference type="ChEBI" id="CHEBI:57279"/>
    </ligand>
</feature>
<comment type="catalytic activity">
    <reaction evidence="4">
        <text>3-amino-2-oxopropyl phosphate + 1-deoxy-D-xylulose 5-phosphate = pyridoxine 5'-phosphate + phosphate + 2 H2O + H(+)</text>
        <dbReference type="Rhea" id="RHEA:15265"/>
        <dbReference type="ChEBI" id="CHEBI:15377"/>
        <dbReference type="ChEBI" id="CHEBI:15378"/>
        <dbReference type="ChEBI" id="CHEBI:43474"/>
        <dbReference type="ChEBI" id="CHEBI:57279"/>
        <dbReference type="ChEBI" id="CHEBI:57792"/>
        <dbReference type="ChEBI" id="CHEBI:58589"/>
        <dbReference type="EC" id="2.6.99.2"/>
    </reaction>
</comment>
<dbReference type="NCBIfam" id="NF003627">
    <property type="entry name" value="PRK05265.1-5"/>
    <property type="match status" value="1"/>
</dbReference>
<feature type="binding site" evidence="4">
    <location>
        <position position="54"/>
    </location>
    <ligand>
        <name>1-deoxy-D-xylulose 5-phosphate</name>
        <dbReference type="ChEBI" id="CHEBI:57792"/>
    </ligand>
</feature>
<dbReference type="GO" id="GO:0005829">
    <property type="term" value="C:cytosol"/>
    <property type="evidence" value="ECO:0007669"/>
    <property type="project" value="TreeGrafter"/>
</dbReference>
<evidence type="ECO:0000256" key="3">
    <source>
        <dbReference type="ARBA" id="ARBA00023096"/>
    </source>
</evidence>
<comment type="similarity">
    <text evidence="4">Belongs to the PNP synthase family.</text>
</comment>
<keyword evidence="1 4" id="KW-0963">Cytoplasm</keyword>
<evidence type="ECO:0000256" key="1">
    <source>
        <dbReference type="ARBA" id="ARBA00022490"/>
    </source>
</evidence>
<feature type="binding site" evidence="4">
    <location>
        <position position="20"/>
    </location>
    <ligand>
        <name>3-amino-2-oxopropyl phosphate</name>
        <dbReference type="ChEBI" id="CHEBI:57279"/>
    </ligand>
</feature>
<feature type="active site" description="Proton acceptor" evidence="4">
    <location>
        <position position="52"/>
    </location>
</feature>
<dbReference type="EMBL" id="CAJNOB010000033">
    <property type="protein sequence ID" value="CAF0700614.1"/>
    <property type="molecule type" value="Genomic_DNA"/>
</dbReference>
<evidence type="ECO:0000256" key="5">
    <source>
        <dbReference type="NCBIfam" id="TIGR00559"/>
    </source>
</evidence>
<dbReference type="EC" id="2.6.99.2" evidence="4 5"/>
<name>A0A8J2BR41_9BACT</name>
<evidence type="ECO:0000313" key="6">
    <source>
        <dbReference type="EMBL" id="CAF0700614.1"/>
    </source>
</evidence>
<dbReference type="InterPro" id="IPR036130">
    <property type="entry name" value="Pyridoxine-5'_phos_synth"/>
</dbReference>
<comment type="subcellular location">
    <subcellularLocation>
        <location evidence="4">Cytoplasm</location>
    </subcellularLocation>
</comment>
<dbReference type="AlphaFoldDB" id="A0A8J2BR41"/>
<sequence length="258" mass="28442">MASVELGFNVDHVATLRQARYRLDPFSPLAEPDPLAAALIAEEAGASQITAHVREDRRHIQEEDARRIRQAIRTRFNLEMAPTTEMIEVAKRIQPHEACLVPERREEVTTEGGLDVASQADWVGQVIQELKKMGVRVSVFIDPEEIQVKAAASVGADAVELHTGAYALAREGATAAKELARHRQASEKAVTLGLSVHAGHGLHYRNVRRYLREVPHVTVVNIGHSIVARALLYGLGAAIREMVQLLEKEPVEDPRTGD</sequence>
<feature type="binding site" evidence="4">
    <location>
        <begin position="11"/>
        <end position="12"/>
    </location>
    <ligand>
        <name>1-deoxy-D-xylulose 5-phosphate</name>
        <dbReference type="ChEBI" id="CHEBI:57792"/>
    </ligand>
</feature>
<dbReference type="Pfam" id="PF03740">
    <property type="entry name" value="PdxJ"/>
    <property type="match status" value="1"/>
</dbReference>
<comment type="caution">
    <text evidence="6">The sequence shown here is derived from an EMBL/GenBank/DDBJ whole genome shotgun (WGS) entry which is preliminary data.</text>
</comment>
<dbReference type="Gene3D" id="3.20.20.70">
    <property type="entry name" value="Aldolase class I"/>
    <property type="match status" value="1"/>
</dbReference>
<dbReference type="RefSeq" id="WP_174583448.1">
    <property type="nucleotide sequence ID" value="NZ_CAJNOB010000033.1"/>
</dbReference>
<feature type="active site" description="Proton acceptor" evidence="4">
    <location>
        <position position="79"/>
    </location>
</feature>
<dbReference type="GO" id="GO:0008615">
    <property type="term" value="P:pyridoxine biosynthetic process"/>
    <property type="evidence" value="ECO:0007669"/>
    <property type="project" value="UniProtKB-UniRule"/>
</dbReference>
<evidence type="ECO:0000256" key="4">
    <source>
        <dbReference type="HAMAP-Rule" id="MF_00279"/>
    </source>
</evidence>
<dbReference type="GO" id="GO:0033856">
    <property type="term" value="F:pyridoxine 5'-phosphate synthase activity"/>
    <property type="evidence" value="ECO:0007669"/>
    <property type="project" value="UniProtKB-UniRule"/>
</dbReference>
<keyword evidence="7" id="KW-1185">Reference proteome</keyword>
<dbReference type="Proteomes" id="UP000663859">
    <property type="component" value="Unassembled WGS sequence"/>
</dbReference>
<dbReference type="PANTHER" id="PTHR30456">
    <property type="entry name" value="PYRIDOXINE 5'-PHOSPHATE SYNTHASE"/>
    <property type="match status" value="1"/>
</dbReference>
<dbReference type="HAMAP" id="MF_00279">
    <property type="entry name" value="PdxJ"/>
    <property type="match status" value="1"/>
</dbReference>
<comment type="function">
    <text evidence="4">Catalyzes the complicated ring closure reaction between the two acyclic compounds 1-deoxy-D-xylulose-5-phosphate (DXP) and 3-amino-2-oxopropyl phosphate (1-amino-acetone-3-phosphate or AAP) to form pyridoxine 5'-phosphate (PNP) and inorganic phosphate.</text>
</comment>
<dbReference type="NCBIfam" id="TIGR00559">
    <property type="entry name" value="pdxJ"/>
    <property type="match status" value="1"/>
</dbReference>
<keyword evidence="3 4" id="KW-0664">Pyridoxine biosynthesis</keyword>